<evidence type="ECO:0000313" key="2">
    <source>
        <dbReference type="Proteomes" id="UP000828941"/>
    </source>
</evidence>
<comment type="caution">
    <text evidence="1">The sequence shown here is derived from an EMBL/GenBank/DDBJ whole genome shotgun (WGS) entry which is preliminary data.</text>
</comment>
<proteinExistence type="predicted"/>
<gene>
    <name evidence="1" type="ORF">L6164_003587</name>
</gene>
<evidence type="ECO:0000313" key="1">
    <source>
        <dbReference type="EMBL" id="KAI4354743.1"/>
    </source>
</evidence>
<organism evidence="1 2">
    <name type="scientific">Bauhinia variegata</name>
    <name type="common">Purple orchid tree</name>
    <name type="synonym">Phanera variegata</name>
    <dbReference type="NCBI Taxonomy" id="167791"/>
    <lineage>
        <taxon>Eukaryota</taxon>
        <taxon>Viridiplantae</taxon>
        <taxon>Streptophyta</taxon>
        <taxon>Embryophyta</taxon>
        <taxon>Tracheophyta</taxon>
        <taxon>Spermatophyta</taxon>
        <taxon>Magnoliopsida</taxon>
        <taxon>eudicotyledons</taxon>
        <taxon>Gunneridae</taxon>
        <taxon>Pentapetalae</taxon>
        <taxon>rosids</taxon>
        <taxon>fabids</taxon>
        <taxon>Fabales</taxon>
        <taxon>Fabaceae</taxon>
        <taxon>Cercidoideae</taxon>
        <taxon>Cercideae</taxon>
        <taxon>Bauhiniinae</taxon>
        <taxon>Bauhinia</taxon>
    </lineage>
</organism>
<dbReference type="EMBL" id="CM039427">
    <property type="protein sequence ID" value="KAI4354743.1"/>
    <property type="molecule type" value="Genomic_DNA"/>
</dbReference>
<protein>
    <submittedName>
        <fullName evidence="1">Uncharacterized protein</fullName>
    </submittedName>
</protein>
<accession>A0ACB9Q1R2</accession>
<name>A0ACB9Q1R2_BAUVA</name>
<sequence length="146" mass="16487">MASTTTAEEVATEKSASDEEVSWDISSSSQSSSRVTSKLNPNAPEWDIAREGSSKRKRCLYLTFSNARPFSESEIADFFNSVFGEYGPCVESVHMIRHGRNCPSVEAKVIFRFMTVAVTVMAGREEAIYIVNDKALYCKWFKRKNY</sequence>
<keyword evidence="2" id="KW-1185">Reference proteome</keyword>
<reference evidence="1 2" key="1">
    <citation type="journal article" date="2022" name="DNA Res.">
        <title>Chromosomal-level genome assembly of the orchid tree Bauhinia variegata (Leguminosae; Cercidoideae) supports the allotetraploid origin hypothesis of Bauhinia.</title>
        <authorList>
            <person name="Zhong Y."/>
            <person name="Chen Y."/>
            <person name="Zheng D."/>
            <person name="Pang J."/>
            <person name="Liu Y."/>
            <person name="Luo S."/>
            <person name="Meng S."/>
            <person name="Qian L."/>
            <person name="Wei D."/>
            <person name="Dai S."/>
            <person name="Zhou R."/>
        </authorList>
    </citation>
    <scope>NUCLEOTIDE SEQUENCE [LARGE SCALE GENOMIC DNA]</scope>
    <source>
        <strain evidence="1">BV-YZ2020</strain>
    </source>
</reference>
<dbReference type="Proteomes" id="UP000828941">
    <property type="component" value="Chromosome 2"/>
</dbReference>